<dbReference type="InterPro" id="IPR007420">
    <property type="entry name" value="DUF465"/>
</dbReference>
<accession>A0A0D4ZZF7</accession>
<evidence type="ECO:0008006" key="2">
    <source>
        <dbReference type="Google" id="ProtNLM"/>
    </source>
</evidence>
<geneLocation type="plasmid" evidence="1">
    <name>201</name>
</geneLocation>
<gene>
    <name evidence="1" type="ORF">plasmid201_128</name>
</gene>
<dbReference type="EMBL" id="KM017070">
    <property type="protein sequence ID" value="AJW29316.1"/>
    <property type="molecule type" value="Genomic_DNA"/>
</dbReference>
<organism evidence="1">
    <name type="scientific">Sphingomonas sp. NS2</name>
    <dbReference type="NCBI Taxonomy" id="908605"/>
    <lineage>
        <taxon>Bacteria</taxon>
        <taxon>Pseudomonadati</taxon>
        <taxon>Pseudomonadota</taxon>
        <taxon>Alphaproteobacteria</taxon>
        <taxon>Sphingomonadales</taxon>
        <taxon>Sphingomonadaceae</taxon>
        <taxon>Sphingomonas</taxon>
    </lineage>
</organism>
<name>A0A0D4ZZF7_9SPHN</name>
<reference evidence="1" key="1">
    <citation type="submission" date="2014-06" db="EMBL/GenBank/DDBJ databases">
        <title>Molecular and ecological studies on carbamate pesticide degrading bacteria isolated from agricultural soils.</title>
        <authorList>
            <person name="Kim D.-U."/>
            <person name="Ka J.-O."/>
        </authorList>
    </citation>
    <scope>NUCLEOTIDE SEQUENCE</scope>
    <source>
        <strain evidence="1">NS2</strain>
        <plasmid evidence="1">201</plasmid>
    </source>
</reference>
<keyword evidence="1" id="KW-0614">Plasmid</keyword>
<dbReference type="AlphaFoldDB" id="A0A0D4ZZF7"/>
<dbReference type="Gene3D" id="6.10.280.50">
    <property type="match status" value="1"/>
</dbReference>
<evidence type="ECO:0000313" key="1">
    <source>
        <dbReference type="EMBL" id="AJW29316.1"/>
    </source>
</evidence>
<dbReference type="InterPro" id="IPR038444">
    <property type="entry name" value="DUF465_sf"/>
</dbReference>
<sequence length="57" mass="6590">MSARLIERLKAAHERINKQIEFERSVLQPDEARLSKLKKTKLSLKDRMARISASLAI</sequence>
<dbReference type="Pfam" id="PF04325">
    <property type="entry name" value="DUF465"/>
    <property type="match status" value="1"/>
</dbReference>
<proteinExistence type="predicted"/>
<protein>
    <recommendedName>
        <fullName evidence="2">DUF465 domain-containing protein</fullName>
    </recommendedName>
</protein>